<keyword evidence="2" id="KW-1185">Reference proteome</keyword>
<evidence type="ECO:0000313" key="2">
    <source>
        <dbReference type="Proteomes" id="UP000621307"/>
    </source>
</evidence>
<organism evidence="1 2">
    <name type="scientific">Nostoc parmelioides FACHB-3921</name>
    <dbReference type="NCBI Taxonomy" id="2692909"/>
    <lineage>
        <taxon>Bacteria</taxon>
        <taxon>Bacillati</taxon>
        <taxon>Cyanobacteriota</taxon>
        <taxon>Cyanophyceae</taxon>
        <taxon>Nostocales</taxon>
        <taxon>Nostocaceae</taxon>
        <taxon>Nostoc</taxon>
    </lineage>
</organism>
<accession>A0ABR8BQQ4</accession>
<dbReference type="Proteomes" id="UP000621307">
    <property type="component" value="Unassembled WGS sequence"/>
</dbReference>
<comment type="caution">
    <text evidence="1">The sequence shown here is derived from an EMBL/GenBank/DDBJ whole genome shotgun (WGS) entry which is preliminary data.</text>
</comment>
<gene>
    <name evidence="1" type="ORF">H6G14_28950</name>
</gene>
<dbReference type="EMBL" id="JACJQL010000084">
    <property type="protein sequence ID" value="MBD2255248.1"/>
    <property type="molecule type" value="Genomic_DNA"/>
</dbReference>
<sequence>MNQVNTVKQDYEEQLMRLPNVTGVGIGERRGKPVIKVFVTQKVPESDLQPHEVVPKSIEGCETDVEEIGTVTAQI</sequence>
<name>A0ABR8BQQ4_9NOSO</name>
<evidence type="ECO:0000313" key="1">
    <source>
        <dbReference type="EMBL" id="MBD2255248.1"/>
    </source>
</evidence>
<protein>
    <submittedName>
        <fullName evidence="1">Uncharacterized protein</fullName>
    </submittedName>
</protein>
<proteinExistence type="predicted"/>
<reference evidence="1 2" key="1">
    <citation type="journal article" date="2020" name="ISME J.">
        <title>Comparative genomics reveals insights into cyanobacterial evolution and habitat adaptation.</title>
        <authorList>
            <person name="Chen M.Y."/>
            <person name="Teng W.K."/>
            <person name="Zhao L."/>
            <person name="Hu C.X."/>
            <person name="Zhou Y.K."/>
            <person name="Han B.P."/>
            <person name="Song L.R."/>
            <person name="Shu W.S."/>
        </authorList>
    </citation>
    <scope>NUCLEOTIDE SEQUENCE [LARGE SCALE GENOMIC DNA]</scope>
    <source>
        <strain evidence="1 2">FACHB-3921</strain>
    </source>
</reference>